<keyword evidence="7" id="KW-0472">Membrane</keyword>
<dbReference type="PANTHER" id="PTHR47870:SF1">
    <property type="entry name" value="CYTOCHROME C-TYPE BIOGENESIS PROTEIN CCMH"/>
    <property type="match status" value="1"/>
</dbReference>
<evidence type="ECO:0000256" key="1">
    <source>
        <dbReference type="ARBA" id="ARBA00010342"/>
    </source>
</evidence>
<name>I3CI08_9GAMM</name>
<evidence type="ECO:0000256" key="7">
    <source>
        <dbReference type="RuleBase" id="RU364112"/>
    </source>
</evidence>
<evidence type="ECO:0000313" key="10">
    <source>
        <dbReference type="Proteomes" id="UP000005744"/>
    </source>
</evidence>
<keyword evidence="7" id="KW-0812">Transmembrane</keyword>
<comment type="similarity">
    <text evidence="1 7">Belongs to the CcmH/CycL/Ccl2/NrfF family.</text>
</comment>
<keyword evidence="7" id="KW-1133">Transmembrane helix</keyword>
<feature type="transmembrane region" description="Helical" evidence="7">
    <location>
        <begin position="104"/>
        <end position="125"/>
    </location>
</feature>
<dbReference type="RefSeq" id="WP_002690276.1">
    <property type="nucleotide sequence ID" value="NZ_JH600070.1"/>
</dbReference>
<keyword evidence="2 7" id="KW-0349">Heme</keyword>
<accession>I3CI08</accession>
<dbReference type="OrthoDB" id="9804975at2"/>
<keyword evidence="10" id="KW-1185">Reference proteome</keyword>
<dbReference type="Gene3D" id="1.10.8.640">
    <property type="entry name" value="Cytochrome C biogenesis protein"/>
    <property type="match status" value="1"/>
</dbReference>
<dbReference type="EMBL" id="JH600070">
    <property type="protein sequence ID" value="EIJ43251.1"/>
    <property type="molecule type" value="Genomic_DNA"/>
</dbReference>
<sequence>MKHIYLLLFLCCLPLFGYAVDKPNIYFNDSEKEQRFKALIAELRCVVCQNQSLADSDAELAQDMRDLIREKMQAGESDEQITAFLTERYGDFVLYNPPLKSKTLILWAAPIALIIIAIIVLFLFIRHHAKITTTPPTLSEEEQKRVKEALGE</sequence>
<dbReference type="GO" id="GO:0017004">
    <property type="term" value="P:cytochrome complex assembly"/>
    <property type="evidence" value="ECO:0007669"/>
    <property type="project" value="UniProtKB-KW"/>
</dbReference>
<dbReference type="InterPro" id="IPR051263">
    <property type="entry name" value="C-type_cytochrome_biogenesis"/>
</dbReference>
<evidence type="ECO:0000313" key="9">
    <source>
        <dbReference type="EMBL" id="EIJ43251.1"/>
    </source>
</evidence>
<dbReference type="PANTHER" id="PTHR47870">
    <property type="entry name" value="CYTOCHROME C-TYPE BIOGENESIS PROTEIN CCMH"/>
    <property type="match status" value="1"/>
</dbReference>
<dbReference type="AlphaFoldDB" id="I3CI08"/>
<evidence type="ECO:0000256" key="5">
    <source>
        <dbReference type="ARBA" id="ARBA00022748"/>
    </source>
</evidence>
<dbReference type="InterPro" id="IPR038297">
    <property type="entry name" value="CcmH/CycL/NrfF/Ccl2_sf"/>
</dbReference>
<dbReference type="Pfam" id="PF03918">
    <property type="entry name" value="CcmH"/>
    <property type="match status" value="1"/>
</dbReference>
<dbReference type="STRING" id="395493.BegalDRAFT_2400"/>
<evidence type="ECO:0000256" key="4">
    <source>
        <dbReference type="ARBA" id="ARBA00022729"/>
    </source>
</evidence>
<proteinExistence type="inferred from homology"/>
<dbReference type="HOGENOM" id="CLU_107187_2_1_6"/>
<keyword evidence="5" id="KW-0201">Cytochrome c-type biogenesis</keyword>
<feature type="domain" description="CcmH/CycL/Ccl2/NrfF N-terminal" evidence="8">
    <location>
        <begin position="8"/>
        <end position="150"/>
    </location>
</feature>
<protein>
    <recommendedName>
        <fullName evidence="7">Cytochrome c-type biogenesis protein</fullName>
    </recommendedName>
</protein>
<keyword evidence="4 7" id="KW-0732">Signal</keyword>
<keyword evidence="3 7" id="KW-0479">Metal-binding</keyword>
<dbReference type="CDD" id="cd16378">
    <property type="entry name" value="CcmH_N"/>
    <property type="match status" value="1"/>
</dbReference>
<organism evidence="9 10">
    <name type="scientific">Beggiatoa alba B18LD</name>
    <dbReference type="NCBI Taxonomy" id="395493"/>
    <lineage>
        <taxon>Bacteria</taxon>
        <taxon>Pseudomonadati</taxon>
        <taxon>Pseudomonadota</taxon>
        <taxon>Gammaproteobacteria</taxon>
        <taxon>Thiotrichales</taxon>
        <taxon>Thiotrichaceae</taxon>
        <taxon>Beggiatoa</taxon>
    </lineage>
</organism>
<evidence type="ECO:0000259" key="8">
    <source>
        <dbReference type="Pfam" id="PF03918"/>
    </source>
</evidence>
<evidence type="ECO:0000256" key="6">
    <source>
        <dbReference type="ARBA" id="ARBA00023004"/>
    </source>
</evidence>
<evidence type="ECO:0000256" key="3">
    <source>
        <dbReference type="ARBA" id="ARBA00022723"/>
    </source>
</evidence>
<reference evidence="9 10" key="1">
    <citation type="submission" date="2011-11" db="EMBL/GenBank/DDBJ databases">
        <title>Improved High-Quality Draft sequence of Beggiatoa alba B18lD.</title>
        <authorList>
            <consortium name="US DOE Joint Genome Institute"/>
            <person name="Lucas S."/>
            <person name="Han J."/>
            <person name="Lapidus A."/>
            <person name="Cheng J.-F."/>
            <person name="Goodwin L."/>
            <person name="Pitluck S."/>
            <person name="Peters L."/>
            <person name="Mikhailova N."/>
            <person name="Held B."/>
            <person name="Detter J.C."/>
            <person name="Han C."/>
            <person name="Tapia R."/>
            <person name="Land M."/>
            <person name="Hauser L."/>
            <person name="Kyrpides N."/>
            <person name="Ivanova N."/>
            <person name="Pagani I."/>
            <person name="Samuel K."/>
            <person name="Teske A."/>
            <person name="Mueller J."/>
            <person name="Woyke T."/>
        </authorList>
    </citation>
    <scope>NUCLEOTIDE SEQUENCE [LARGE SCALE GENOMIC DNA]</scope>
    <source>
        <strain evidence="9 10">B18LD</strain>
    </source>
</reference>
<dbReference type="Proteomes" id="UP000005744">
    <property type="component" value="Unassembled WGS sequence"/>
</dbReference>
<dbReference type="InterPro" id="IPR005616">
    <property type="entry name" value="CcmH/CycL/Ccl2/NrfF_N"/>
</dbReference>
<dbReference type="GO" id="GO:0046872">
    <property type="term" value="F:metal ion binding"/>
    <property type="evidence" value="ECO:0007669"/>
    <property type="project" value="UniProtKB-KW"/>
</dbReference>
<dbReference type="GO" id="GO:0005886">
    <property type="term" value="C:plasma membrane"/>
    <property type="evidence" value="ECO:0007669"/>
    <property type="project" value="TreeGrafter"/>
</dbReference>
<evidence type="ECO:0000256" key="2">
    <source>
        <dbReference type="ARBA" id="ARBA00022617"/>
    </source>
</evidence>
<dbReference type="FunFam" id="1.10.8.640:FF:000001">
    <property type="entry name" value="Cytochrome c-type biogenesis protein"/>
    <property type="match status" value="1"/>
</dbReference>
<comment type="function">
    <text evidence="7">Possible subunit of a heme lyase.</text>
</comment>
<keyword evidence="6 7" id="KW-0408">Iron</keyword>
<dbReference type="eggNOG" id="COG3088">
    <property type="taxonomic scope" value="Bacteria"/>
</dbReference>
<gene>
    <name evidence="9" type="ORF">BegalDRAFT_2400</name>
</gene>